<dbReference type="SUPFAM" id="SSF49503">
    <property type="entry name" value="Cupredoxins"/>
    <property type="match status" value="1"/>
</dbReference>
<evidence type="ECO:0000313" key="1">
    <source>
        <dbReference type="EMBL" id="GAA0537323.1"/>
    </source>
</evidence>
<evidence type="ECO:0000313" key="4">
    <source>
        <dbReference type="Proteomes" id="UP001500220"/>
    </source>
</evidence>
<accession>A0A917K7W2</accession>
<dbReference type="Proteomes" id="UP000597989">
    <property type="component" value="Unassembled WGS sequence"/>
</dbReference>
<reference evidence="2" key="3">
    <citation type="submission" date="2020-09" db="EMBL/GenBank/DDBJ databases">
        <authorList>
            <person name="Sun Q."/>
            <person name="Zhou Y."/>
        </authorList>
    </citation>
    <scope>NUCLEOTIDE SEQUENCE</scope>
    <source>
        <strain evidence="2">CGMCC 4.7206</strain>
    </source>
</reference>
<organism evidence="2 3">
    <name type="scientific">Saccharopolyspora thermophila</name>
    <dbReference type="NCBI Taxonomy" id="89367"/>
    <lineage>
        <taxon>Bacteria</taxon>
        <taxon>Bacillati</taxon>
        <taxon>Actinomycetota</taxon>
        <taxon>Actinomycetes</taxon>
        <taxon>Pseudonocardiales</taxon>
        <taxon>Pseudonocardiaceae</taxon>
        <taxon>Saccharopolyspora</taxon>
    </lineage>
</organism>
<dbReference type="EMBL" id="BAAAHC010000020">
    <property type="protein sequence ID" value="GAA0537323.1"/>
    <property type="molecule type" value="Genomic_DNA"/>
</dbReference>
<dbReference type="AlphaFoldDB" id="A0A917K7W2"/>
<dbReference type="InterPro" id="IPR027590">
    <property type="entry name" value="PQQ_MSMEG_3727"/>
</dbReference>
<evidence type="ECO:0000313" key="2">
    <source>
        <dbReference type="EMBL" id="GGJ02057.1"/>
    </source>
</evidence>
<reference evidence="1 4" key="2">
    <citation type="journal article" date="2019" name="Int. J. Syst. Evol. Microbiol.">
        <title>The Global Catalogue of Microorganisms (GCM) 10K type strain sequencing project: providing services to taxonomists for standard genome sequencing and annotation.</title>
        <authorList>
            <consortium name="The Broad Institute Genomics Platform"/>
            <consortium name="The Broad Institute Genome Sequencing Center for Infectious Disease"/>
            <person name="Wu L."/>
            <person name="Ma J."/>
        </authorList>
    </citation>
    <scope>NUCLEOTIDE SEQUENCE [LARGE SCALE GENOMIC DNA]</scope>
    <source>
        <strain evidence="1 4">JCM 10664</strain>
    </source>
</reference>
<dbReference type="NCBIfam" id="TIGR04339">
    <property type="entry name" value="PQQ_MSMEG_3727"/>
    <property type="match status" value="1"/>
</dbReference>
<dbReference type="Pfam" id="PF23509">
    <property type="entry name" value="MSMEG_3727_PQQ-assoc"/>
    <property type="match status" value="1"/>
</dbReference>
<keyword evidence="4" id="KW-1185">Reference proteome</keyword>
<reference evidence="2 3" key="1">
    <citation type="journal article" date="2014" name="Int. J. Syst. Evol. Microbiol.">
        <title>Complete genome sequence of Corynebacterium casei LMG S-19264T (=DSM 44701T), isolated from a smear-ripened cheese.</title>
        <authorList>
            <consortium name="US DOE Joint Genome Institute (JGI-PGF)"/>
            <person name="Walter F."/>
            <person name="Albersmeier A."/>
            <person name="Kalinowski J."/>
            <person name="Ruckert C."/>
        </authorList>
    </citation>
    <scope>NUCLEOTIDE SEQUENCE [LARGE SCALE GENOMIC DNA]</scope>
    <source>
        <strain evidence="2 3">CGMCC 4.7206</strain>
    </source>
</reference>
<comment type="caution">
    <text evidence="2">The sequence shown here is derived from an EMBL/GenBank/DDBJ whole genome shotgun (WGS) entry which is preliminary data.</text>
</comment>
<dbReference type="EMBL" id="BMMT01000019">
    <property type="protein sequence ID" value="GGJ02057.1"/>
    <property type="molecule type" value="Genomic_DNA"/>
</dbReference>
<sequence>MATTAKERELSALVSEIGLDRQNGAMLGRLVTHGNLGYAQEESGGRMRAQIRIPPDELVWDPAILIMPHGGELELEIINDDQNTHCALLPSNGDSKFIWLPIHSRGRAVLDLDGPGCYWYSSPVGNDEGRGLTGVIAVLGDAPQEARLDRPDQPRP</sequence>
<proteinExistence type="predicted"/>
<dbReference type="Proteomes" id="UP001500220">
    <property type="component" value="Unassembled WGS sequence"/>
</dbReference>
<dbReference type="RefSeq" id="WP_188990736.1">
    <property type="nucleotide sequence ID" value="NZ_BAAAHC010000020.1"/>
</dbReference>
<dbReference type="InterPro" id="IPR008972">
    <property type="entry name" value="Cupredoxin"/>
</dbReference>
<reference evidence="1" key="4">
    <citation type="submission" date="2023-12" db="EMBL/GenBank/DDBJ databases">
        <authorList>
            <person name="Sun Q."/>
            <person name="Inoue M."/>
        </authorList>
    </citation>
    <scope>NUCLEOTIDE SEQUENCE</scope>
    <source>
        <strain evidence="1">JCM 10664</strain>
    </source>
</reference>
<name>A0A917K7W2_9PSEU</name>
<protein>
    <submittedName>
        <fullName evidence="2">Multicopper oxidase</fullName>
    </submittedName>
</protein>
<evidence type="ECO:0000313" key="3">
    <source>
        <dbReference type="Proteomes" id="UP000597989"/>
    </source>
</evidence>
<gene>
    <name evidence="1" type="ORF">GCM10009545_45080</name>
    <name evidence="2" type="ORF">GCM10011581_44070</name>
</gene>